<accession>A0ABU8M2I2</accession>
<dbReference type="EMBL" id="JBBEGM010000002">
    <property type="protein sequence ID" value="MEJ2861029.1"/>
    <property type="molecule type" value="Genomic_DNA"/>
</dbReference>
<evidence type="ECO:0000256" key="1">
    <source>
        <dbReference type="SAM" id="MobiDB-lite"/>
    </source>
</evidence>
<dbReference type="Proteomes" id="UP001369736">
    <property type="component" value="Unassembled WGS sequence"/>
</dbReference>
<proteinExistence type="predicted"/>
<organism evidence="2 3">
    <name type="scientific">Actinomycetospora flava</name>
    <dbReference type="NCBI Taxonomy" id="3129232"/>
    <lineage>
        <taxon>Bacteria</taxon>
        <taxon>Bacillati</taxon>
        <taxon>Actinomycetota</taxon>
        <taxon>Actinomycetes</taxon>
        <taxon>Pseudonocardiales</taxon>
        <taxon>Pseudonocardiaceae</taxon>
        <taxon>Actinomycetospora</taxon>
    </lineage>
</organism>
<feature type="region of interest" description="Disordered" evidence="1">
    <location>
        <begin position="78"/>
        <end position="102"/>
    </location>
</feature>
<evidence type="ECO:0000313" key="3">
    <source>
        <dbReference type="Proteomes" id="UP001369736"/>
    </source>
</evidence>
<gene>
    <name evidence="2" type="ORF">WCD58_07670</name>
</gene>
<reference evidence="2 3" key="1">
    <citation type="submission" date="2024-03" db="EMBL/GenBank/DDBJ databases">
        <title>Actinomycetospora sp. OC33-EN07, a novel actinomycete isolated from wild orchid (Aerides multiflora).</title>
        <authorList>
            <person name="Suriyachadkun C."/>
        </authorList>
    </citation>
    <scope>NUCLEOTIDE SEQUENCE [LARGE SCALE GENOMIC DNA]</scope>
    <source>
        <strain evidence="2 3">OC33-EN07</strain>
    </source>
</reference>
<comment type="caution">
    <text evidence="2">The sequence shown here is derived from an EMBL/GenBank/DDBJ whole genome shotgun (WGS) entry which is preliminary data.</text>
</comment>
<name>A0ABU8M2I2_9PSEU</name>
<keyword evidence="3" id="KW-1185">Reference proteome</keyword>
<sequence length="464" mass="48635">MPAVMRAAATAERAGVPAVAIGGAGFEGMGRAVGRSLGVGHVPIVSYPGVILTDPTEVFRRKMREQVAPAVVDALAGDGAAGSLTGEPEEPDESGDHGPTDVVARGDLDAITDHFEARGWTDGLPIVPPTPERVAAFLDHTRRDPDEVLGVLAPDLRQATVRSVAVNGVMAGCRPQDLPVLLAVVECVADPEFRVQDAGSTPGWESLVVLSGPVVERLGFHSGTGAMRVGRRANTAVGRFLCLYLRNVAGLRIPPGQTDQGAIASTFHVALAEDDAAVRDLGWPSYREDRGFGDGDSVVTVQSVVAVSAPIYSGGESAADHLDALTTIFGNAIGPWAYTGLEFGAFHPLLVLGPAVARALAGFGVDKDALREHLAEHMRVPVRQLQACAWNVGSTSFDLEASVAAGELDERYAGTDPDRLVPMVPRAADIGIVLAGNASRNQSRGFVQNHVQGVPVSRRIEEIT</sequence>
<dbReference type="RefSeq" id="WP_337701254.1">
    <property type="nucleotide sequence ID" value="NZ_JBBEGM010000002.1"/>
</dbReference>
<evidence type="ECO:0000313" key="2">
    <source>
        <dbReference type="EMBL" id="MEJ2861029.1"/>
    </source>
</evidence>
<protein>
    <submittedName>
        <fullName evidence="2">Uncharacterized protein</fullName>
    </submittedName>
</protein>